<accession>A0A8J2KB21</accession>
<dbReference type="Proteomes" id="UP000708208">
    <property type="component" value="Unassembled WGS sequence"/>
</dbReference>
<sequence length="99" mass="11387">MGIYTELMKKEINPDRFQFPGKISFAFEQDQSGGVSYFERKVHQVHFVSHPGIHSVEGEFEMFLHAPVKLLEQNGLHGEGIVEDSGVQKKKLEHIFEQM</sequence>
<dbReference type="EMBL" id="CAJVCH010286283">
    <property type="protein sequence ID" value="CAG7784942.1"/>
    <property type="molecule type" value="Genomic_DNA"/>
</dbReference>
<organism evidence="1 2">
    <name type="scientific">Allacma fusca</name>
    <dbReference type="NCBI Taxonomy" id="39272"/>
    <lineage>
        <taxon>Eukaryota</taxon>
        <taxon>Metazoa</taxon>
        <taxon>Ecdysozoa</taxon>
        <taxon>Arthropoda</taxon>
        <taxon>Hexapoda</taxon>
        <taxon>Collembola</taxon>
        <taxon>Symphypleona</taxon>
        <taxon>Sminthuridae</taxon>
        <taxon>Allacma</taxon>
    </lineage>
</organism>
<dbReference type="AlphaFoldDB" id="A0A8J2KB21"/>
<keyword evidence="2" id="KW-1185">Reference proteome</keyword>
<evidence type="ECO:0000313" key="1">
    <source>
        <dbReference type="EMBL" id="CAG7784942.1"/>
    </source>
</evidence>
<protein>
    <submittedName>
        <fullName evidence="1">Uncharacterized protein</fullName>
    </submittedName>
</protein>
<proteinExistence type="predicted"/>
<reference evidence="1" key="1">
    <citation type="submission" date="2021-06" db="EMBL/GenBank/DDBJ databases">
        <authorList>
            <person name="Hodson N. C."/>
            <person name="Mongue J. A."/>
            <person name="Jaron S. K."/>
        </authorList>
    </citation>
    <scope>NUCLEOTIDE SEQUENCE</scope>
</reference>
<gene>
    <name evidence="1" type="ORF">AFUS01_LOCUS23599</name>
</gene>
<name>A0A8J2KB21_9HEXA</name>
<evidence type="ECO:0000313" key="2">
    <source>
        <dbReference type="Proteomes" id="UP000708208"/>
    </source>
</evidence>
<comment type="caution">
    <text evidence="1">The sequence shown here is derived from an EMBL/GenBank/DDBJ whole genome shotgun (WGS) entry which is preliminary data.</text>
</comment>